<keyword evidence="13" id="KW-0170">Cobalt</keyword>
<feature type="binding site" evidence="10">
    <location>
        <begin position="184"/>
        <end position="186"/>
    </location>
    <ligand>
        <name>substrate</name>
    </ligand>
</feature>
<dbReference type="GO" id="GO:0005737">
    <property type="term" value="C:cytoplasm"/>
    <property type="evidence" value="ECO:0007669"/>
    <property type="project" value="UniProtKB-ARBA"/>
</dbReference>
<dbReference type="InterPro" id="IPR026019">
    <property type="entry name" value="Ribul_P_3_epim"/>
</dbReference>
<dbReference type="CDD" id="cd00429">
    <property type="entry name" value="RPE"/>
    <property type="match status" value="1"/>
</dbReference>
<evidence type="ECO:0000256" key="6">
    <source>
        <dbReference type="ARBA" id="ARBA00009541"/>
    </source>
</evidence>
<evidence type="ECO:0000256" key="10">
    <source>
        <dbReference type="HAMAP-Rule" id="MF_02227"/>
    </source>
</evidence>
<dbReference type="Gene3D" id="3.20.20.70">
    <property type="entry name" value="Aldolase class I"/>
    <property type="match status" value="1"/>
</dbReference>
<dbReference type="PANTHER" id="PTHR11749">
    <property type="entry name" value="RIBULOSE-5-PHOSPHATE-3-EPIMERASE"/>
    <property type="match status" value="1"/>
</dbReference>
<keyword evidence="9 10" id="KW-0413">Isomerase</keyword>
<dbReference type="GO" id="GO:0046872">
    <property type="term" value="F:metal ion binding"/>
    <property type="evidence" value="ECO:0007669"/>
    <property type="project" value="UniProtKB-UniRule"/>
</dbReference>
<accession>A0A0P9DM69</accession>
<evidence type="ECO:0000256" key="3">
    <source>
        <dbReference type="ARBA" id="ARBA00001941"/>
    </source>
</evidence>
<keyword evidence="8 10" id="KW-0479">Metal-binding</keyword>
<evidence type="ECO:0000313" key="15">
    <source>
        <dbReference type="EMBL" id="KPV51147.1"/>
    </source>
</evidence>
<keyword evidence="13" id="KW-0862">Zinc</keyword>
<reference evidence="15 16" key="1">
    <citation type="submission" date="2015-09" db="EMBL/GenBank/DDBJ databases">
        <title>Draft genome sequence of Kouleothrix aurantiaca JCM 19913.</title>
        <authorList>
            <person name="Hemp J."/>
        </authorList>
    </citation>
    <scope>NUCLEOTIDE SEQUENCE [LARGE SCALE GENOMIC DNA]</scope>
    <source>
        <strain evidence="15 16">COM-B</strain>
    </source>
</reference>
<comment type="cofactor">
    <cofactor evidence="10 13">
        <name>a divalent metal cation</name>
        <dbReference type="ChEBI" id="CHEBI:60240"/>
    </cofactor>
    <text evidence="10 13">Binds 1 divalent metal cation per subunit.</text>
</comment>
<feature type="active site" description="Proton acceptor" evidence="10 12">
    <location>
        <position position="43"/>
    </location>
</feature>
<comment type="cofactor">
    <cofactor evidence="5">
        <name>Fe(2+)</name>
        <dbReference type="ChEBI" id="CHEBI:29033"/>
    </cofactor>
</comment>
<keyword evidence="13" id="KW-0464">Manganese</keyword>
<dbReference type="SUPFAM" id="SSF51366">
    <property type="entry name" value="Ribulose-phoshate binding barrel"/>
    <property type="match status" value="1"/>
</dbReference>
<feature type="binding site" evidence="13">
    <location>
        <position position="43"/>
    </location>
    <ligand>
        <name>a divalent metal cation</name>
        <dbReference type="ChEBI" id="CHEBI:60240"/>
    </ligand>
</feature>
<dbReference type="AlphaFoldDB" id="A0A0P9DM69"/>
<dbReference type="Proteomes" id="UP000050509">
    <property type="component" value="Unassembled WGS sequence"/>
</dbReference>
<comment type="caution">
    <text evidence="10">Lacks conserved residue(s) required for the propagation of feature annotation.</text>
</comment>
<dbReference type="InterPro" id="IPR011060">
    <property type="entry name" value="RibuloseP-bd_barrel"/>
</dbReference>
<comment type="catalytic activity">
    <reaction evidence="1 10 11">
        <text>D-ribulose 5-phosphate = D-xylulose 5-phosphate</text>
        <dbReference type="Rhea" id="RHEA:13677"/>
        <dbReference type="ChEBI" id="CHEBI:57737"/>
        <dbReference type="ChEBI" id="CHEBI:58121"/>
        <dbReference type="EC" id="5.1.3.1"/>
    </reaction>
</comment>
<evidence type="ECO:0000256" key="13">
    <source>
        <dbReference type="PIRSR" id="PIRSR001461-2"/>
    </source>
</evidence>
<comment type="pathway">
    <text evidence="10">Carbohydrate degradation.</text>
</comment>
<gene>
    <name evidence="10" type="primary">rpe</name>
    <name evidence="15" type="ORF">SE17_22870</name>
</gene>
<organism evidence="15 16">
    <name type="scientific">Kouleothrix aurantiaca</name>
    <dbReference type="NCBI Taxonomy" id="186479"/>
    <lineage>
        <taxon>Bacteria</taxon>
        <taxon>Bacillati</taxon>
        <taxon>Chloroflexota</taxon>
        <taxon>Chloroflexia</taxon>
        <taxon>Chloroflexales</taxon>
        <taxon>Roseiflexineae</taxon>
        <taxon>Roseiflexaceae</taxon>
        <taxon>Kouleothrix</taxon>
    </lineage>
</organism>
<feature type="active site" description="Proton donor" evidence="10 12">
    <location>
        <position position="184"/>
    </location>
</feature>
<feature type="binding site" evidence="10 14">
    <location>
        <position position="16"/>
    </location>
    <ligand>
        <name>substrate</name>
    </ligand>
</feature>
<proteinExistence type="inferred from homology"/>
<evidence type="ECO:0000256" key="1">
    <source>
        <dbReference type="ARBA" id="ARBA00001782"/>
    </source>
</evidence>
<keyword evidence="10 11" id="KW-0119">Carbohydrate metabolism</keyword>
<evidence type="ECO:0000256" key="9">
    <source>
        <dbReference type="ARBA" id="ARBA00023235"/>
    </source>
</evidence>
<evidence type="ECO:0000256" key="5">
    <source>
        <dbReference type="ARBA" id="ARBA00001954"/>
    </source>
</evidence>
<comment type="function">
    <text evidence="10">Catalyzes the reversible epimerization of D-ribulose 5-phosphate to D-xylulose 5-phosphate.</text>
</comment>
<evidence type="ECO:0000256" key="8">
    <source>
        <dbReference type="ARBA" id="ARBA00022723"/>
    </source>
</evidence>
<dbReference type="InterPro" id="IPR013785">
    <property type="entry name" value="Aldolase_TIM"/>
</dbReference>
<dbReference type="Pfam" id="PF00834">
    <property type="entry name" value="Ribul_P_3_epim"/>
    <property type="match status" value="1"/>
</dbReference>
<keyword evidence="16" id="KW-1185">Reference proteome</keyword>
<evidence type="ECO:0000256" key="14">
    <source>
        <dbReference type="PIRSR" id="PIRSR001461-3"/>
    </source>
</evidence>
<dbReference type="NCBIfam" id="TIGR01163">
    <property type="entry name" value="rpe"/>
    <property type="match status" value="1"/>
</dbReference>
<comment type="cofactor">
    <cofactor evidence="3">
        <name>Co(2+)</name>
        <dbReference type="ChEBI" id="CHEBI:48828"/>
    </cofactor>
</comment>
<dbReference type="PIRSF" id="PIRSF001461">
    <property type="entry name" value="RPE"/>
    <property type="match status" value="1"/>
</dbReference>
<feature type="binding site" evidence="13">
    <location>
        <position position="74"/>
    </location>
    <ligand>
        <name>a divalent metal cation</name>
        <dbReference type="ChEBI" id="CHEBI:60240"/>
    </ligand>
</feature>
<comment type="similarity">
    <text evidence="6 10 11">Belongs to the ribulose-phosphate 3-epimerase family.</text>
</comment>
<comment type="caution">
    <text evidence="15">The sequence shown here is derived from an EMBL/GenBank/DDBJ whole genome shotgun (WGS) entry which is preliminary data.</text>
</comment>
<evidence type="ECO:0000256" key="4">
    <source>
        <dbReference type="ARBA" id="ARBA00001947"/>
    </source>
</evidence>
<evidence type="ECO:0000256" key="7">
    <source>
        <dbReference type="ARBA" id="ARBA00013188"/>
    </source>
</evidence>
<evidence type="ECO:0000313" key="16">
    <source>
        <dbReference type="Proteomes" id="UP000050509"/>
    </source>
</evidence>
<comment type="cofactor">
    <cofactor evidence="4">
        <name>Zn(2+)</name>
        <dbReference type="ChEBI" id="CHEBI:29105"/>
    </cofactor>
</comment>
<feature type="binding site" evidence="10 14">
    <location>
        <begin position="206"/>
        <end position="207"/>
    </location>
    <ligand>
        <name>substrate</name>
    </ligand>
</feature>
<dbReference type="NCBIfam" id="NF004076">
    <property type="entry name" value="PRK05581.1-4"/>
    <property type="match status" value="1"/>
</dbReference>
<dbReference type="EMBL" id="LJCR01001047">
    <property type="protein sequence ID" value="KPV51147.1"/>
    <property type="molecule type" value="Genomic_DNA"/>
</dbReference>
<dbReference type="FunFam" id="3.20.20.70:FF:000004">
    <property type="entry name" value="Ribulose-phosphate 3-epimerase"/>
    <property type="match status" value="1"/>
</dbReference>
<dbReference type="GO" id="GO:0004750">
    <property type="term" value="F:D-ribulose-phosphate 3-epimerase activity"/>
    <property type="evidence" value="ECO:0007669"/>
    <property type="project" value="UniProtKB-UniRule"/>
</dbReference>
<protein>
    <recommendedName>
        <fullName evidence="7 10">Ribulose-phosphate 3-epimerase</fullName>
        <ecNumber evidence="7 10">5.1.3.1</ecNumber>
    </recommendedName>
</protein>
<dbReference type="GO" id="GO:0006098">
    <property type="term" value="P:pentose-phosphate shunt"/>
    <property type="evidence" value="ECO:0007669"/>
    <property type="project" value="UniProtKB-UniRule"/>
</dbReference>
<sequence length="230" mass="24399">MPIGTINNRDVLLAPSILSADFANLGRDANAAVAAGADWLQIDVMDGVFVPNISVGLPVVASLRKAVNTTLDCHLMIVQPERYVADFAKAGANHITVHAEATTHLHRTIQQIKQLGLTAGVALNPATPLGVLDEILPYIDLVLIMSVNPGFGGQEYIQTSTAKIARLRHLLDAHGYPDMHIQVDGGVSARNVAEIAAAGANNIVAGSAIFTPQRPAAEMIELMRAALREH</sequence>
<evidence type="ECO:0000256" key="11">
    <source>
        <dbReference type="PIRNR" id="PIRNR001461"/>
    </source>
</evidence>
<feature type="binding site" evidence="13">
    <location>
        <position position="184"/>
    </location>
    <ligand>
        <name>a divalent metal cation</name>
        <dbReference type="ChEBI" id="CHEBI:60240"/>
    </ligand>
</feature>
<feature type="binding site" evidence="10 14">
    <location>
        <position position="74"/>
    </location>
    <ligand>
        <name>substrate</name>
    </ligand>
</feature>
<dbReference type="EC" id="5.1.3.1" evidence="7 10"/>
<dbReference type="InterPro" id="IPR000056">
    <property type="entry name" value="Ribul_P_3_epim-like"/>
</dbReference>
<name>A0A0P9DM69_9CHLR</name>
<feature type="binding site" evidence="10 14">
    <location>
        <begin position="150"/>
        <end position="153"/>
    </location>
    <ligand>
        <name>substrate</name>
    </ligand>
</feature>
<feature type="binding site" evidence="14">
    <location>
        <position position="186"/>
    </location>
    <ligand>
        <name>substrate</name>
    </ligand>
</feature>
<comment type="cofactor">
    <cofactor evidence="2">
        <name>Mn(2+)</name>
        <dbReference type="ChEBI" id="CHEBI:29035"/>
    </cofactor>
</comment>
<evidence type="ECO:0000256" key="2">
    <source>
        <dbReference type="ARBA" id="ARBA00001936"/>
    </source>
</evidence>
<dbReference type="GO" id="GO:0019323">
    <property type="term" value="P:pentose catabolic process"/>
    <property type="evidence" value="ECO:0007669"/>
    <property type="project" value="UniProtKB-UniRule"/>
</dbReference>
<dbReference type="PATRIC" id="fig|186479.3.peg.268"/>
<evidence type="ECO:0000256" key="12">
    <source>
        <dbReference type="PIRSR" id="PIRSR001461-1"/>
    </source>
</evidence>
<dbReference type="HAMAP" id="MF_02227">
    <property type="entry name" value="RPE"/>
    <property type="match status" value="1"/>
</dbReference>